<evidence type="ECO:0000313" key="2">
    <source>
        <dbReference type="EMBL" id="PCI73823.1"/>
    </source>
</evidence>
<evidence type="ECO:0008006" key="4">
    <source>
        <dbReference type="Google" id="ProtNLM"/>
    </source>
</evidence>
<evidence type="ECO:0000256" key="1">
    <source>
        <dbReference type="SAM" id="SignalP"/>
    </source>
</evidence>
<feature type="signal peptide" evidence="1">
    <location>
        <begin position="1"/>
        <end position="22"/>
    </location>
</feature>
<dbReference type="EMBL" id="NVUL01000114">
    <property type="protein sequence ID" value="PCI73823.1"/>
    <property type="molecule type" value="Genomic_DNA"/>
</dbReference>
<organism evidence="2 3">
    <name type="scientific">SAR86 cluster bacterium</name>
    <dbReference type="NCBI Taxonomy" id="2030880"/>
    <lineage>
        <taxon>Bacteria</taxon>
        <taxon>Pseudomonadati</taxon>
        <taxon>Pseudomonadota</taxon>
        <taxon>Gammaproteobacteria</taxon>
        <taxon>SAR86 cluster</taxon>
    </lineage>
</organism>
<gene>
    <name evidence="2" type="ORF">COB20_15820</name>
</gene>
<reference evidence="3" key="1">
    <citation type="submission" date="2017-08" db="EMBL/GenBank/DDBJ databases">
        <title>A dynamic microbial community with high functional redundancy inhabits the cold, oxic subseafloor aquifer.</title>
        <authorList>
            <person name="Tully B.J."/>
            <person name="Wheat C.G."/>
            <person name="Glazer B.T."/>
            <person name="Huber J.A."/>
        </authorList>
    </citation>
    <scope>NUCLEOTIDE SEQUENCE [LARGE SCALE GENOMIC DNA]</scope>
</reference>
<dbReference type="Proteomes" id="UP000218767">
    <property type="component" value="Unassembled WGS sequence"/>
</dbReference>
<proteinExistence type="predicted"/>
<dbReference type="Gene3D" id="3.30.530.20">
    <property type="match status" value="1"/>
</dbReference>
<dbReference type="AlphaFoldDB" id="A0A2A4WU26"/>
<feature type="chain" id="PRO_5012427043" description="Polyketide cyclase" evidence="1">
    <location>
        <begin position="23"/>
        <end position="164"/>
    </location>
</feature>
<comment type="caution">
    <text evidence="2">The sequence shown here is derived from an EMBL/GenBank/DDBJ whole genome shotgun (WGS) entry which is preliminary data.</text>
</comment>
<protein>
    <recommendedName>
        <fullName evidence="4">Polyketide cyclase</fullName>
    </recommendedName>
</protein>
<evidence type="ECO:0000313" key="3">
    <source>
        <dbReference type="Proteomes" id="UP000218767"/>
    </source>
</evidence>
<dbReference type="SUPFAM" id="SSF55961">
    <property type="entry name" value="Bet v1-like"/>
    <property type="match status" value="1"/>
</dbReference>
<name>A0A2A4WU26_9GAMM</name>
<dbReference type="InterPro" id="IPR023393">
    <property type="entry name" value="START-like_dom_sf"/>
</dbReference>
<accession>A0A2A4WU26</accession>
<keyword evidence="1" id="KW-0732">Signal</keyword>
<sequence length="164" mass="17905">MRRFFLTLVALPSLVLSMSAIAQPEYVAIEMEIDVDKSAAEVWSKVGGYCDISEWLGLPCEITSGDGSLGTVRSLLGGRILEILVAETELSYGYTQPAPEDGFYDHYHGFLEARPTSASSSKLLYTLMLDVSNLENQAAKDENVAGRRSMFEGALAAMKELAEQ</sequence>